<proteinExistence type="predicted"/>
<organism evidence="4 5">
    <name type="scientific">Lymnaea stagnalis</name>
    <name type="common">Great pond snail</name>
    <name type="synonym">Helix stagnalis</name>
    <dbReference type="NCBI Taxonomy" id="6523"/>
    <lineage>
        <taxon>Eukaryota</taxon>
        <taxon>Metazoa</taxon>
        <taxon>Spiralia</taxon>
        <taxon>Lophotrochozoa</taxon>
        <taxon>Mollusca</taxon>
        <taxon>Gastropoda</taxon>
        <taxon>Heterobranchia</taxon>
        <taxon>Euthyneura</taxon>
        <taxon>Panpulmonata</taxon>
        <taxon>Hygrophila</taxon>
        <taxon>Lymnaeoidea</taxon>
        <taxon>Lymnaeidae</taxon>
        <taxon>Lymnaea</taxon>
    </lineage>
</organism>
<protein>
    <submittedName>
        <fullName evidence="4">Uncharacterized protein</fullName>
    </submittedName>
</protein>
<evidence type="ECO:0000313" key="4">
    <source>
        <dbReference type="EMBL" id="CAL1528570.1"/>
    </source>
</evidence>
<feature type="chain" id="PRO_5043729779" evidence="3">
    <location>
        <begin position="23"/>
        <end position="403"/>
    </location>
</feature>
<feature type="region of interest" description="Disordered" evidence="1">
    <location>
        <begin position="295"/>
        <end position="320"/>
    </location>
</feature>
<name>A0AAV2H4P5_LYMST</name>
<keyword evidence="2" id="KW-1133">Transmembrane helix</keyword>
<comment type="caution">
    <text evidence="4">The sequence shown here is derived from an EMBL/GenBank/DDBJ whole genome shotgun (WGS) entry which is preliminary data.</text>
</comment>
<evidence type="ECO:0000256" key="1">
    <source>
        <dbReference type="SAM" id="MobiDB-lite"/>
    </source>
</evidence>
<keyword evidence="5" id="KW-1185">Reference proteome</keyword>
<feature type="compositionally biased region" description="Polar residues" evidence="1">
    <location>
        <begin position="303"/>
        <end position="317"/>
    </location>
</feature>
<gene>
    <name evidence="4" type="ORF">GSLYS_00002740001</name>
</gene>
<accession>A0AAV2H4P5</accession>
<evidence type="ECO:0000256" key="2">
    <source>
        <dbReference type="SAM" id="Phobius"/>
    </source>
</evidence>
<keyword evidence="3" id="KW-0732">Signal</keyword>
<evidence type="ECO:0000313" key="5">
    <source>
        <dbReference type="Proteomes" id="UP001497497"/>
    </source>
</evidence>
<feature type="transmembrane region" description="Helical" evidence="2">
    <location>
        <begin position="140"/>
        <end position="166"/>
    </location>
</feature>
<dbReference type="EMBL" id="CAXITT010000034">
    <property type="protein sequence ID" value="CAL1528570.1"/>
    <property type="molecule type" value="Genomic_DNA"/>
</dbReference>
<evidence type="ECO:0000256" key="3">
    <source>
        <dbReference type="SAM" id="SignalP"/>
    </source>
</evidence>
<sequence>MGHWSRFLTCVLIMAVCLKSVAMTGNHNVSLKLKYNNSSYVDNVTESQLSSINLPHLCNVSKNQVIDNKEASTHFNIHCKVSRQGIKLSIPCNLSESSQRCLPGVHLNHRSCPNIPVLFNNATILYLDSKILSFRNCYSWPFEVIIIASCTSVTLIMIIFSCIVIIRKCLRTKPSEIVAEITTLTVCVETLSKPEDVASGEILTNNNILRTPSPKISEKINNMHSTVEGGVKKPERDSSLADSGTKLLSEIQTSKFIDMRQSVSGNSGSSKIDFIDECNVYSFIANEDRDALHANARDPRSQPPTLSTIDSSTTVGTTRDGVNDTRGVYFILGEEIRDFQNPYNETPTVRDRRDRASSTCATNRLDLVQTERTMQLKLCDTGPNDVYSRLGEEIREFENTYNL</sequence>
<feature type="signal peptide" evidence="3">
    <location>
        <begin position="1"/>
        <end position="22"/>
    </location>
</feature>
<keyword evidence="2" id="KW-0472">Membrane</keyword>
<dbReference type="AlphaFoldDB" id="A0AAV2H4P5"/>
<dbReference type="Proteomes" id="UP001497497">
    <property type="component" value="Unassembled WGS sequence"/>
</dbReference>
<reference evidence="4 5" key="1">
    <citation type="submission" date="2024-04" db="EMBL/GenBank/DDBJ databases">
        <authorList>
            <consortium name="Genoscope - CEA"/>
            <person name="William W."/>
        </authorList>
    </citation>
    <scope>NUCLEOTIDE SEQUENCE [LARGE SCALE GENOMIC DNA]</scope>
</reference>
<keyword evidence="2" id="KW-0812">Transmembrane</keyword>